<evidence type="ECO:0000313" key="1">
    <source>
        <dbReference type="EMBL" id="OGF93813.1"/>
    </source>
</evidence>
<protein>
    <recommendedName>
        <fullName evidence="3">YwbE family protein</fullName>
    </recommendedName>
</protein>
<dbReference type="EMBL" id="MFIQ01000003">
    <property type="protein sequence ID" value="OGF93813.1"/>
    <property type="molecule type" value="Genomic_DNA"/>
</dbReference>
<dbReference type="PANTHER" id="PTHR40069">
    <property type="entry name" value="YWBE PROTEIN"/>
    <property type="match status" value="1"/>
</dbReference>
<dbReference type="InterPro" id="IPR019240">
    <property type="entry name" value="DUF2196"/>
</dbReference>
<name>A0A1F5Y159_9BACT</name>
<evidence type="ECO:0008006" key="3">
    <source>
        <dbReference type="Google" id="ProtNLM"/>
    </source>
</evidence>
<dbReference type="NCBIfam" id="TIGR03833">
    <property type="entry name" value="YwbE family protein"/>
    <property type="match status" value="1"/>
</dbReference>
<accession>A0A1F5Y159</accession>
<organism evidence="1 2">
    <name type="scientific">Candidatus Giovannonibacteria bacterium RIFCSPLOWO2_12_FULL_44_15</name>
    <dbReference type="NCBI Taxonomy" id="1798364"/>
    <lineage>
        <taxon>Bacteria</taxon>
        <taxon>Candidatus Giovannoniibacteriota</taxon>
    </lineage>
</organism>
<sequence length="72" mass="8054">MKINKHDNQEPPAKGQIRPGSAVWVIEKENYGTDKYKQGIVKDVLSPGSSHPRGIKVRLMDGTIGRVQWLAE</sequence>
<comment type="caution">
    <text evidence="1">The sequence shown here is derived from an EMBL/GenBank/DDBJ whole genome shotgun (WGS) entry which is preliminary data.</text>
</comment>
<dbReference type="PANTHER" id="PTHR40069:SF1">
    <property type="entry name" value="YWBE PROTEIN"/>
    <property type="match status" value="1"/>
</dbReference>
<dbReference type="AlphaFoldDB" id="A0A1F5Y159"/>
<dbReference type="STRING" id="1798364.A3G54_02340"/>
<proteinExistence type="predicted"/>
<gene>
    <name evidence="1" type="ORF">A3G54_02340</name>
</gene>
<dbReference type="Proteomes" id="UP000178894">
    <property type="component" value="Unassembled WGS sequence"/>
</dbReference>
<dbReference type="Pfam" id="PF09962">
    <property type="entry name" value="DUF2196"/>
    <property type="match status" value="1"/>
</dbReference>
<evidence type="ECO:0000313" key="2">
    <source>
        <dbReference type="Proteomes" id="UP000178894"/>
    </source>
</evidence>
<reference evidence="1 2" key="1">
    <citation type="journal article" date="2016" name="Nat. Commun.">
        <title>Thousands of microbial genomes shed light on interconnected biogeochemical processes in an aquifer system.</title>
        <authorList>
            <person name="Anantharaman K."/>
            <person name="Brown C.T."/>
            <person name="Hug L.A."/>
            <person name="Sharon I."/>
            <person name="Castelle C.J."/>
            <person name="Probst A.J."/>
            <person name="Thomas B.C."/>
            <person name="Singh A."/>
            <person name="Wilkins M.J."/>
            <person name="Karaoz U."/>
            <person name="Brodie E.L."/>
            <person name="Williams K.H."/>
            <person name="Hubbard S.S."/>
            <person name="Banfield J.F."/>
        </authorList>
    </citation>
    <scope>NUCLEOTIDE SEQUENCE [LARGE SCALE GENOMIC DNA]</scope>
</reference>